<name>A0ABR9ED16_9GAMM</name>
<dbReference type="Proteomes" id="UP000615755">
    <property type="component" value="Unassembled WGS sequence"/>
</dbReference>
<dbReference type="SUPFAM" id="SSF101790">
    <property type="entry name" value="Aminomethyltransferase beta-barrel domain"/>
    <property type="match status" value="1"/>
</dbReference>
<feature type="domain" description="tRNA-modifying protein YgfZ-like beta-barrel" evidence="1">
    <location>
        <begin position="219"/>
        <end position="284"/>
    </location>
</feature>
<dbReference type="RefSeq" id="WP_192508076.1">
    <property type="nucleotide sequence ID" value="NZ_AQGV01000012.1"/>
</dbReference>
<dbReference type="InterPro" id="IPR048451">
    <property type="entry name" value="YgfZ_barrel"/>
</dbReference>
<sequence>MSLTRAFQLPYQLISISGQEQLSYLHGQLTQDMNLITDEQFMWAGHCSPKGKLWGAFRVFKFNDHFFMMGSESEVAASARELKKYGVFAQVDIHHLASPNIIGILTDNETKTCELLGLNFTNSNACEFANQKALRLDENRIVLYVDEHFNLPAEITLSDEHHAFTEATIIAGEPQLSDGMVEEFVPQMINLQAIGGISFKKGCYTGQETVARMRYLGKNKRAMYILQGSNDKALSETDVEIQLGENWRRAGKIINQVYNSKTQKYSALAVLPNDTDVTSTLRAKHTPEVSMSILPLPYSLEDDK</sequence>
<comment type="caution">
    <text evidence="2">The sequence shown here is derived from an EMBL/GenBank/DDBJ whole genome shotgun (WGS) entry which is preliminary data.</text>
</comment>
<organism evidence="2 3">
    <name type="scientific">Pseudoalteromonas aurantia 208</name>
    <dbReference type="NCBI Taxonomy" id="1314867"/>
    <lineage>
        <taxon>Bacteria</taxon>
        <taxon>Pseudomonadati</taxon>
        <taxon>Pseudomonadota</taxon>
        <taxon>Gammaproteobacteria</taxon>
        <taxon>Alteromonadales</taxon>
        <taxon>Pseudoalteromonadaceae</taxon>
        <taxon>Pseudoalteromonas</taxon>
    </lineage>
</organism>
<evidence type="ECO:0000259" key="1">
    <source>
        <dbReference type="Pfam" id="PF21130"/>
    </source>
</evidence>
<dbReference type="Gene3D" id="3.30.70.1630">
    <property type="match status" value="1"/>
</dbReference>
<keyword evidence="3" id="KW-1185">Reference proteome</keyword>
<dbReference type="SUPFAM" id="SSF103025">
    <property type="entry name" value="Folate-binding domain"/>
    <property type="match status" value="1"/>
</dbReference>
<dbReference type="InterPro" id="IPR045179">
    <property type="entry name" value="YgfZ/GcvT"/>
</dbReference>
<gene>
    <name evidence="2" type="ORF">PAUR_a2577</name>
</gene>
<accession>A0ABR9ED16</accession>
<evidence type="ECO:0000313" key="3">
    <source>
        <dbReference type="Proteomes" id="UP000615755"/>
    </source>
</evidence>
<dbReference type="InterPro" id="IPR029043">
    <property type="entry name" value="GcvT/YgfZ_C"/>
</dbReference>
<dbReference type="Gene3D" id="3.30.70.1400">
    <property type="entry name" value="Aminomethyltransferase beta-barrel domains"/>
    <property type="match status" value="1"/>
</dbReference>
<dbReference type="Gene3D" id="2.40.30.160">
    <property type="match status" value="1"/>
</dbReference>
<proteinExistence type="predicted"/>
<dbReference type="NCBIfam" id="TIGR03317">
    <property type="entry name" value="ygfZ_signature"/>
    <property type="match status" value="1"/>
</dbReference>
<dbReference type="EMBL" id="AQGV01000012">
    <property type="protein sequence ID" value="MBE0368859.1"/>
    <property type="molecule type" value="Genomic_DNA"/>
</dbReference>
<dbReference type="InterPro" id="IPR017703">
    <property type="entry name" value="YgfZ/GCV_T_CS"/>
</dbReference>
<reference evidence="2 3" key="1">
    <citation type="submission" date="2015-03" db="EMBL/GenBank/DDBJ databases">
        <title>Genome sequence of Pseudoalteromonas aurantia.</title>
        <authorList>
            <person name="Xie B.-B."/>
            <person name="Rong J.-C."/>
            <person name="Qin Q.-L."/>
            <person name="Zhang Y.-Z."/>
        </authorList>
    </citation>
    <scope>NUCLEOTIDE SEQUENCE [LARGE SCALE GENOMIC DNA]</scope>
    <source>
        <strain evidence="2 3">208</strain>
    </source>
</reference>
<protein>
    <recommendedName>
        <fullName evidence="1">tRNA-modifying protein YgfZ-like beta-barrel domain-containing protein</fullName>
    </recommendedName>
</protein>
<dbReference type="Pfam" id="PF21130">
    <property type="entry name" value="YgfZ_barrel"/>
    <property type="match status" value="1"/>
</dbReference>
<evidence type="ECO:0000313" key="2">
    <source>
        <dbReference type="EMBL" id="MBE0368859.1"/>
    </source>
</evidence>
<dbReference type="PANTHER" id="PTHR22602">
    <property type="entry name" value="TRANSFERASE CAF17, MITOCHONDRIAL-RELATED"/>
    <property type="match status" value="1"/>
</dbReference>
<dbReference type="PANTHER" id="PTHR22602:SF0">
    <property type="entry name" value="TRANSFERASE CAF17, MITOCHONDRIAL-RELATED"/>
    <property type="match status" value="1"/>
</dbReference>